<comment type="subcellular location">
    <subcellularLocation>
        <location evidence="1 6">Membrane</location>
        <topology evidence="1 6">Multi-pass membrane protein</topology>
    </subcellularLocation>
</comment>
<dbReference type="PANTHER" id="PTHR19282:SF551">
    <property type="entry name" value="RE08073P-RELATED"/>
    <property type="match status" value="1"/>
</dbReference>
<keyword evidence="5 6" id="KW-0472">Membrane</keyword>
<sequence>MLTFFAFVLAGLGTLGIGLWLRFDPAVSELMALRGDEENLNLICYLLIAAGAIMGFIGFLGCCGAWNQSQCMLITFFLVLIVVCCLEMACAIFAYTHQETIKKYIDNSMYDVVHVQYSRNDDYAQIFDRIQTEFQCCGVKSYRDWLHSSWGKEASSRAEIGIGTSAVGRVPSSCCNVEGLQSYPTTCGVTFDKLELHTYEEFLNINGCSDALYNSAYNNLQLVISLCVLICSCQILGMFLSVMLCCWVNTRKKAKNEAKA</sequence>
<dbReference type="PANTHER" id="PTHR19282">
    <property type="entry name" value="TETRASPANIN"/>
    <property type="match status" value="1"/>
</dbReference>
<organism evidence="7 8">
    <name type="scientific">Panagrolaimus superbus</name>
    <dbReference type="NCBI Taxonomy" id="310955"/>
    <lineage>
        <taxon>Eukaryota</taxon>
        <taxon>Metazoa</taxon>
        <taxon>Ecdysozoa</taxon>
        <taxon>Nematoda</taxon>
        <taxon>Chromadorea</taxon>
        <taxon>Rhabditida</taxon>
        <taxon>Tylenchina</taxon>
        <taxon>Panagrolaimomorpha</taxon>
        <taxon>Panagrolaimoidea</taxon>
        <taxon>Panagrolaimidae</taxon>
        <taxon>Panagrolaimus</taxon>
    </lineage>
</organism>
<evidence type="ECO:0000256" key="3">
    <source>
        <dbReference type="ARBA" id="ARBA00022692"/>
    </source>
</evidence>
<name>A0A914XS26_9BILA</name>
<proteinExistence type="inferred from homology"/>
<reference evidence="8" key="1">
    <citation type="submission" date="2022-11" db="UniProtKB">
        <authorList>
            <consortium name="WormBaseParasite"/>
        </authorList>
    </citation>
    <scope>IDENTIFICATION</scope>
</reference>
<feature type="transmembrane region" description="Helical" evidence="6">
    <location>
        <begin position="40"/>
        <end position="66"/>
    </location>
</feature>
<accession>A0A914XS26</accession>
<dbReference type="InterPro" id="IPR018499">
    <property type="entry name" value="Tetraspanin/Peripherin"/>
</dbReference>
<protein>
    <recommendedName>
        <fullName evidence="6">Tetraspanin</fullName>
    </recommendedName>
</protein>
<dbReference type="InterPro" id="IPR008952">
    <property type="entry name" value="Tetraspanin_EC2_sf"/>
</dbReference>
<dbReference type="CDD" id="cd03127">
    <property type="entry name" value="tetraspanin_LEL"/>
    <property type="match status" value="1"/>
</dbReference>
<dbReference type="PRINTS" id="PR00259">
    <property type="entry name" value="TMFOUR"/>
</dbReference>
<evidence type="ECO:0000256" key="2">
    <source>
        <dbReference type="ARBA" id="ARBA00006840"/>
    </source>
</evidence>
<keyword evidence="3 6" id="KW-0812">Transmembrane</keyword>
<keyword evidence="7" id="KW-1185">Reference proteome</keyword>
<feature type="transmembrane region" description="Helical" evidence="6">
    <location>
        <begin position="222"/>
        <end position="248"/>
    </location>
</feature>
<dbReference type="Pfam" id="PF00335">
    <property type="entry name" value="Tetraspanin"/>
    <property type="match status" value="1"/>
</dbReference>
<dbReference type="GO" id="GO:0005886">
    <property type="term" value="C:plasma membrane"/>
    <property type="evidence" value="ECO:0007669"/>
    <property type="project" value="TreeGrafter"/>
</dbReference>
<evidence type="ECO:0000256" key="6">
    <source>
        <dbReference type="RuleBase" id="RU361218"/>
    </source>
</evidence>
<dbReference type="InterPro" id="IPR000301">
    <property type="entry name" value="Tetraspanin_animals"/>
</dbReference>
<evidence type="ECO:0000313" key="8">
    <source>
        <dbReference type="WBParaSite" id="PSU_v2.g10793.t1"/>
    </source>
</evidence>
<comment type="caution">
    <text evidence="6">Lacks conserved residue(s) required for the propagation of feature annotation.</text>
</comment>
<dbReference type="AlphaFoldDB" id="A0A914XS26"/>
<dbReference type="SUPFAM" id="SSF48652">
    <property type="entry name" value="Tetraspanin"/>
    <property type="match status" value="1"/>
</dbReference>
<evidence type="ECO:0000256" key="4">
    <source>
        <dbReference type="ARBA" id="ARBA00022989"/>
    </source>
</evidence>
<keyword evidence="4 6" id="KW-1133">Transmembrane helix</keyword>
<dbReference type="PIRSF" id="PIRSF002419">
    <property type="entry name" value="Tetraspanin"/>
    <property type="match status" value="1"/>
</dbReference>
<evidence type="ECO:0000313" key="7">
    <source>
        <dbReference type="Proteomes" id="UP000887577"/>
    </source>
</evidence>
<feature type="transmembrane region" description="Helical" evidence="6">
    <location>
        <begin position="73"/>
        <end position="95"/>
    </location>
</feature>
<evidence type="ECO:0000256" key="1">
    <source>
        <dbReference type="ARBA" id="ARBA00004141"/>
    </source>
</evidence>
<dbReference type="WBParaSite" id="PSU_v2.g10793.t1">
    <property type="protein sequence ID" value="PSU_v2.g10793.t1"/>
    <property type="gene ID" value="PSU_v2.g10793"/>
</dbReference>
<dbReference type="Proteomes" id="UP000887577">
    <property type="component" value="Unplaced"/>
</dbReference>
<comment type="similarity">
    <text evidence="2 6">Belongs to the tetraspanin (TM4SF) family.</text>
</comment>
<dbReference type="Gene3D" id="1.10.1450.10">
    <property type="entry name" value="Tetraspanin"/>
    <property type="match status" value="1"/>
</dbReference>
<evidence type="ECO:0000256" key="5">
    <source>
        <dbReference type="ARBA" id="ARBA00023136"/>
    </source>
</evidence>